<accession>A0A454CNR6</accession>
<evidence type="ECO:0000313" key="2">
    <source>
        <dbReference type="Proteomes" id="UP000008367"/>
    </source>
</evidence>
<gene>
    <name evidence="1" type="ORF">VCHENC02_6042B</name>
</gene>
<dbReference type="Proteomes" id="UP000008367">
    <property type="component" value="Unassembled WGS sequence"/>
</dbReference>
<reference evidence="1 2" key="1">
    <citation type="submission" date="2012-10" db="EMBL/GenBank/DDBJ databases">
        <title>Genome sequence of Vibrio Cholerae HENC-02.</title>
        <authorList>
            <person name="Eppinger M."/>
            <person name="Hasan N.A."/>
            <person name="Sengamalay N."/>
            <person name="Hine E."/>
            <person name="Su Q."/>
            <person name="Daugherty S.C."/>
            <person name="Young S."/>
            <person name="Sadzewicz L."/>
            <person name="Tallon L."/>
            <person name="Cebula T.A."/>
            <person name="Ravel J."/>
            <person name="Colwell R.R."/>
        </authorList>
    </citation>
    <scope>NUCLEOTIDE SEQUENCE [LARGE SCALE GENOMIC DNA]</scope>
    <source>
        <strain evidence="1 2">HENC-02</strain>
    </source>
</reference>
<proteinExistence type="predicted"/>
<comment type="caution">
    <text evidence="1">The sequence shown here is derived from an EMBL/GenBank/DDBJ whole genome shotgun (WGS) entry which is preliminary data.</text>
</comment>
<dbReference type="AlphaFoldDB" id="A0A454CNR6"/>
<organism evidence="1 2">
    <name type="scientific">Vibrio harveyi</name>
    <name type="common">Beneckea harveyi</name>
    <dbReference type="NCBI Taxonomy" id="669"/>
    <lineage>
        <taxon>Bacteria</taxon>
        <taxon>Pseudomonadati</taxon>
        <taxon>Pseudomonadota</taxon>
        <taxon>Gammaproteobacteria</taxon>
        <taxon>Vibrionales</taxon>
        <taxon>Vibrionaceae</taxon>
        <taxon>Vibrio</taxon>
    </lineage>
</organism>
<feature type="non-terminal residue" evidence="1">
    <location>
        <position position="1"/>
    </location>
</feature>
<name>A0A454CNR6_VIBHA</name>
<protein>
    <submittedName>
        <fullName evidence="1">Uncharacterized protein</fullName>
    </submittedName>
</protein>
<dbReference type="EMBL" id="AJSR01002719">
    <property type="protein sequence ID" value="EKM28018.1"/>
    <property type="molecule type" value="Genomic_DNA"/>
</dbReference>
<evidence type="ECO:0000313" key="1">
    <source>
        <dbReference type="EMBL" id="EKM28018.1"/>
    </source>
</evidence>
<sequence length="20" mass="2224">TSVLNSKTPEVVSLRGFEIF</sequence>